<dbReference type="RefSeq" id="WP_010964451.1">
    <property type="nucleotide sequence ID" value="NC_003030.1"/>
</dbReference>
<accession>Q97JY5</accession>
<dbReference type="STRING" id="272562.CA_C1137"/>
<evidence type="ECO:0000313" key="2">
    <source>
        <dbReference type="Proteomes" id="UP000000814"/>
    </source>
</evidence>
<dbReference type="PIR" id="C97040">
    <property type="entry name" value="C97040"/>
</dbReference>
<keyword evidence="2" id="KW-1185">Reference proteome</keyword>
<dbReference type="KEGG" id="cac:CA_C1137"/>
<evidence type="ECO:0000313" key="1">
    <source>
        <dbReference type="EMBL" id="AAK79110.1"/>
    </source>
</evidence>
<organism evidence="1 2">
    <name type="scientific">Clostridium acetobutylicum (strain ATCC 824 / DSM 792 / JCM 1419 / IAM 19013 / LMG 5710 / NBRC 13948 / NRRL B-527 / VKM B-1787 / 2291 / W)</name>
    <dbReference type="NCBI Taxonomy" id="272562"/>
    <lineage>
        <taxon>Bacteria</taxon>
        <taxon>Bacillati</taxon>
        <taxon>Bacillota</taxon>
        <taxon>Clostridia</taxon>
        <taxon>Eubacteriales</taxon>
        <taxon>Clostridiaceae</taxon>
        <taxon>Clostridium</taxon>
    </lineage>
</organism>
<name>Q97JY5_CLOAB</name>
<dbReference type="GeneID" id="44997647"/>
<proteinExistence type="predicted"/>
<dbReference type="PATRIC" id="fig|272562.8.peg.1344"/>
<dbReference type="EMBL" id="AE001437">
    <property type="protein sequence ID" value="AAK79110.1"/>
    <property type="molecule type" value="Genomic_DNA"/>
</dbReference>
<dbReference type="HOGENOM" id="CLU_2895927_0_0_9"/>
<protein>
    <submittedName>
        <fullName evidence="1">Uncharacterized protein</fullName>
    </submittedName>
</protein>
<reference evidence="1 2" key="1">
    <citation type="journal article" date="2001" name="J. Bacteriol.">
        <title>Genome sequence and comparative analysis of the solvent-producing bacterium Clostridium acetobutylicum.</title>
        <authorList>
            <person name="Nolling J."/>
            <person name="Breton G."/>
            <person name="Omelchenko M.V."/>
            <person name="Makarova K.S."/>
            <person name="Zeng Q."/>
            <person name="Gibson R."/>
            <person name="Lee H.M."/>
            <person name="Dubois J."/>
            <person name="Qiu D."/>
            <person name="Hitti J."/>
            <person name="Wolf Y.I."/>
            <person name="Tatusov R.L."/>
            <person name="Sabathe F."/>
            <person name="Doucette-Stamm L."/>
            <person name="Soucaille P."/>
            <person name="Daly M.J."/>
            <person name="Bennett G.N."/>
            <person name="Koonin E.V."/>
            <person name="Smith D.R."/>
        </authorList>
    </citation>
    <scope>NUCLEOTIDE SEQUENCE [LARGE SCALE GENOMIC DNA]</scope>
    <source>
        <strain evidence="2">ATCC 824 / DSM 792 / JCM 1419 / LMG 5710 / VKM B-1787</strain>
    </source>
</reference>
<gene>
    <name evidence="1" type="ordered locus">CA_C1137</name>
</gene>
<dbReference type="Proteomes" id="UP000000814">
    <property type="component" value="Chromosome"/>
</dbReference>
<dbReference type="AlphaFoldDB" id="Q97JY5"/>
<sequence>MVKSERTTDFKIEGKGELTITDTGFDFKDDKGTKNISFSKLRDMFSGKNVSFVFKQQRKETL</sequence>